<evidence type="ECO:0000256" key="7">
    <source>
        <dbReference type="ARBA" id="ARBA00022777"/>
    </source>
</evidence>
<dbReference type="HAMAP" id="MF_00747">
    <property type="entry name" value="AceK"/>
    <property type="match status" value="1"/>
</dbReference>
<evidence type="ECO:0000313" key="15">
    <source>
        <dbReference type="Proteomes" id="UP000595332"/>
    </source>
</evidence>
<comment type="catalytic activity">
    <reaction evidence="11">
        <text>L-seryl-[isocitrate dehydrogenase] + ATP = O-phospho-L-seryl-[isocitrate dehydrogenase] + ADP + H(+)</text>
        <dbReference type="Rhea" id="RHEA:43540"/>
        <dbReference type="Rhea" id="RHEA-COMP:10605"/>
        <dbReference type="Rhea" id="RHEA-COMP:10606"/>
        <dbReference type="ChEBI" id="CHEBI:15378"/>
        <dbReference type="ChEBI" id="CHEBI:29999"/>
        <dbReference type="ChEBI" id="CHEBI:30616"/>
        <dbReference type="ChEBI" id="CHEBI:83421"/>
        <dbReference type="ChEBI" id="CHEBI:456216"/>
        <dbReference type="EC" id="2.7.11.5"/>
    </reaction>
</comment>
<feature type="binding site" evidence="11">
    <location>
        <position position="336"/>
    </location>
    <ligand>
        <name>ATP</name>
        <dbReference type="ChEBI" id="CHEBI:30616"/>
    </ligand>
</feature>
<proteinExistence type="inferred from homology"/>
<dbReference type="PANTHER" id="PTHR39559">
    <property type="match status" value="1"/>
</dbReference>
<organism evidence="14 15">
    <name type="scientific">Neptunomonas japonica JAMM 1380</name>
    <dbReference type="NCBI Taxonomy" id="1441457"/>
    <lineage>
        <taxon>Bacteria</taxon>
        <taxon>Pseudomonadati</taxon>
        <taxon>Pseudomonadota</taxon>
        <taxon>Gammaproteobacteria</taxon>
        <taxon>Oceanospirillales</taxon>
        <taxon>Oceanospirillaceae</taxon>
        <taxon>Neptunomonas</taxon>
    </lineage>
</organism>
<feature type="domain" description="Isocitrate dehydrogenase kinase/phosphatase (AceK) kinase" evidence="12">
    <location>
        <begin position="310"/>
        <end position="569"/>
    </location>
</feature>
<dbReference type="NCBIfam" id="NF002804">
    <property type="entry name" value="PRK02946.1"/>
    <property type="match status" value="1"/>
</dbReference>
<evidence type="ECO:0000256" key="10">
    <source>
        <dbReference type="ARBA" id="ARBA00022912"/>
    </source>
</evidence>
<reference evidence="14 15" key="1">
    <citation type="journal article" date="2008" name="Int. J. Syst. Evol. Microbiol.">
        <title>Neptunomonas japonica sp. nov., an Osedax japonicus symbiont-like bacterium isolated from sediment adjacent to sperm whale carcasses off Kagoshima, Japan.</title>
        <authorList>
            <person name="Miyazaki M."/>
            <person name="Nogi Y."/>
            <person name="Fujiwara Y."/>
            <person name="Kawato M."/>
            <person name="Kubokawa K."/>
            <person name="Horikoshi K."/>
        </authorList>
    </citation>
    <scope>NUCLEOTIDE SEQUENCE [LARGE SCALE GENOMIC DNA]</scope>
    <source>
        <strain evidence="14 15">JAMM 1380</strain>
    </source>
</reference>
<keyword evidence="3 11" id="KW-0723">Serine/threonine-protein kinase</keyword>
<protein>
    <recommendedName>
        <fullName evidence="11">Isocitrate dehydrogenase kinase/phosphatase</fullName>
        <shortName evidence="11">IDH kinase/phosphatase</shortName>
        <shortName evidence="11">IDHK/P</shortName>
        <ecNumber evidence="11">2.7.11.5</ecNumber>
        <ecNumber evidence="11">3.1.3.-</ecNumber>
    </recommendedName>
</protein>
<evidence type="ECO:0000256" key="9">
    <source>
        <dbReference type="ARBA" id="ARBA00022840"/>
    </source>
</evidence>
<evidence type="ECO:0000256" key="5">
    <source>
        <dbReference type="ARBA" id="ARBA00022679"/>
    </source>
</evidence>
<keyword evidence="8 11" id="KW-0378">Hydrolase</keyword>
<evidence type="ECO:0000256" key="6">
    <source>
        <dbReference type="ARBA" id="ARBA00022741"/>
    </source>
</evidence>
<dbReference type="GO" id="GO:0016208">
    <property type="term" value="F:AMP binding"/>
    <property type="evidence" value="ECO:0007669"/>
    <property type="project" value="TreeGrafter"/>
</dbReference>
<gene>
    <name evidence="11 14" type="primary">aceK</name>
    <name evidence="14" type="ORF">NEJAP_3287</name>
</gene>
<dbReference type="Pfam" id="PF06315">
    <property type="entry name" value="AceK_kinase"/>
    <property type="match status" value="1"/>
</dbReference>
<dbReference type="PANTHER" id="PTHR39559:SF1">
    <property type="entry name" value="ISOCITRATE DEHYDROGENASE KINASE_PHOSPHATASE"/>
    <property type="match status" value="1"/>
</dbReference>
<feature type="binding site" evidence="11">
    <location>
        <begin position="315"/>
        <end position="321"/>
    </location>
    <ligand>
        <name>ATP</name>
        <dbReference type="ChEBI" id="CHEBI:30616"/>
    </ligand>
</feature>
<evidence type="ECO:0000259" key="13">
    <source>
        <dbReference type="Pfam" id="PF20423"/>
    </source>
</evidence>
<evidence type="ECO:0000256" key="11">
    <source>
        <dbReference type="HAMAP-Rule" id="MF_00747"/>
    </source>
</evidence>
<dbReference type="InterPro" id="IPR046854">
    <property type="entry name" value="AceK_regulatory"/>
</dbReference>
<dbReference type="GO" id="GO:0006097">
    <property type="term" value="P:glyoxylate cycle"/>
    <property type="evidence" value="ECO:0007669"/>
    <property type="project" value="UniProtKB-UniRule"/>
</dbReference>
<evidence type="ECO:0000259" key="12">
    <source>
        <dbReference type="Pfam" id="PF06315"/>
    </source>
</evidence>
<evidence type="ECO:0000256" key="4">
    <source>
        <dbReference type="ARBA" id="ARBA00022532"/>
    </source>
</evidence>
<dbReference type="InterPro" id="IPR046855">
    <property type="entry name" value="AceK_kinase"/>
</dbReference>
<evidence type="ECO:0000256" key="8">
    <source>
        <dbReference type="ARBA" id="ARBA00022801"/>
    </source>
</evidence>
<comment type="function">
    <text evidence="11">Bifunctional enzyme which can phosphorylate or dephosphorylate isocitrate dehydrogenase (IDH) on a specific serine residue. This is a regulatory mechanism which enables bacteria to bypass the Krebs cycle via the glyoxylate shunt in response to the source of carbon. When bacteria are grown on glucose, IDH is fully active and unphosphorylated, but when grown on acetate or ethanol, the activity of IDH declines drastically concomitant with its phosphorylation.</text>
</comment>
<keyword evidence="10 11" id="KW-0904">Protein phosphatase</keyword>
<dbReference type="RefSeq" id="WP_201348344.1">
    <property type="nucleotide sequence ID" value="NZ_AP014546.1"/>
</dbReference>
<keyword evidence="2 11" id="KW-0963">Cytoplasm</keyword>
<keyword evidence="15" id="KW-1185">Reference proteome</keyword>
<keyword evidence="4 11" id="KW-0816">Tricarboxylic acid cycle</keyword>
<dbReference type="EC" id="2.7.11.5" evidence="11"/>
<evidence type="ECO:0000256" key="2">
    <source>
        <dbReference type="ARBA" id="ARBA00022490"/>
    </source>
</evidence>
<dbReference type="GO" id="GO:0006006">
    <property type="term" value="P:glucose metabolic process"/>
    <property type="evidence" value="ECO:0007669"/>
    <property type="project" value="InterPro"/>
</dbReference>
<dbReference type="KEGG" id="njp:NEJAP_3287"/>
<comment type="similarity">
    <text evidence="11">Belongs to the AceK family.</text>
</comment>
<evidence type="ECO:0000313" key="14">
    <source>
        <dbReference type="EMBL" id="BBB31225.1"/>
    </source>
</evidence>
<keyword evidence="1 11" id="KW-0329">Glyoxylate bypass</keyword>
<dbReference type="AlphaFoldDB" id="A0A7R6SX69"/>
<keyword evidence="5 11" id="KW-0808">Transferase</keyword>
<dbReference type="PIRSF" id="PIRSF000719">
    <property type="entry name" value="AceK"/>
    <property type="match status" value="1"/>
</dbReference>
<dbReference type="GO" id="GO:0005524">
    <property type="term" value="F:ATP binding"/>
    <property type="evidence" value="ECO:0007669"/>
    <property type="project" value="UniProtKB-UniRule"/>
</dbReference>
<dbReference type="EC" id="3.1.3.-" evidence="11"/>
<keyword evidence="9 11" id="KW-0067">ATP-binding</keyword>
<keyword evidence="7 11" id="KW-0418">Kinase</keyword>
<accession>A0A7R6SX69</accession>
<sequence length="575" mass="66534">MSKKVSERIAREVLKHFVTYRMLFKLITDMAQQRFEQEQWLEIQQAASDRIDLYEQQLQKTIDSIACIVGANACEKLLWNEIKVSYIGLVCQRNDSELAETFYNSVYCKVCKHRQLTDENIFVHSLVAEHEVLSRHAIYRSYSVEQGLVGLIGEVLDDCGFDVPWENKKRDVVNLTRYILQHMPLEFDAGRMVSVDVIRSVFYRNKGAYIVGRISFVGGDIPFVIPVLNHNKRVYVDTAISNQDQVSIIFSFTRAYFMVNVDAPSEFVSFLHSLIPSKSVGELYTSIGFYKQGKEEFVRDFIDHLGCSKDSFVIAPGIKGMVMTVFTLPSYPVVFKIIKDKFSSSKRVTRSIVHERYQLVKRHDRVGRMADTQEFTNLILPRARITDELLEELRKVAPSSLVVEEEAVTIKHLWTERRMTPLNIYLEKVLANDDSSAIFHAINEYGKAIKQLAAANIFAGDMLFKNFGVTRHARVVFYDYDEIMYLTECNFRKIPAAMYPEQEMAAEPWYSVAPNDVFPEEFTILTACNVKVRKIFNELHGDLLDVKFWKEMQEQVSSGEVVDIFPYRQIQRFTR</sequence>
<dbReference type="GO" id="GO:0004674">
    <property type="term" value="F:protein serine/threonine kinase activity"/>
    <property type="evidence" value="ECO:0007669"/>
    <property type="project" value="UniProtKB-KW"/>
</dbReference>
<evidence type="ECO:0000256" key="1">
    <source>
        <dbReference type="ARBA" id="ARBA00022435"/>
    </source>
</evidence>
<dbReference type="EMBL" id="AP014546">
    <property type="protein sequence ID" value="BBB31225.1"/>
    <property type="molecule type" value="Genomic_DNA"/>
</dbReference>
<dbReference type="Pfam" id="PF20423">
    <property type="entry name" value="AceK_regulatory"/>
    <property type="match status" value="1"/>
</dbReference>
<comment type="subcellular location">
    <subcellularLocation>
        <location evidence="11">Cytoplasm</location>
    </subcellularLocation>
</comment>
<dbReference type="GO" id="GO:0008772">
    <property type="term" value="F:[isocitrate dehydrogenase (NADP+)] kinase activity"/>
    <property type="evidence" value="ECO:0007669"/>
    <property type="project" value="UniProtKB-UniRule"/>
</dbReference>
<dbReference type="InterPro" id="IPR010452">
    <property type="entry name" value="Isocitrate_DH_AceK"/>
</dbReference>
<dbReference type="Proteomes" id="UP000595332">
    <property type="component" value="Chromosome"/>
</dbReference>
<feature type="domain" description="Isocitrate dehydrogenase kinase/phosphatase (AceK) regulatory" evidence="13">
    <location>
        <begin position="10"/>
        <end position="308"/>
    </location>
</feature>
<feature type="active site" evidence="11">
    <location>
        <position position="371"/>
    </location>
</feature>
<dbReference type="GO" id="GO:0004721">
    <property type="term" value="F:phosphoprotein phosphatase activity"/>
    <property type="evidence" value="ECO:0007669"/>
    <property type="project" value="UniProtKB-KW"/>
</dbReference>
<name>A0A7R6SX69_9GAMM</name>
<dbReference type="GO" id="GO:0006099">
    <property type="term" value="P:tricarboxylic acid cycle"/>
    <property type="evidence" value="ECO:0007669"/>
    <property type="project" value="UniProtKB-UniRule"/>
</dbReference>
<keyword evidence="6 11" id="KW-0547">Nucleotide-binding</keyword>
<evidence type="ECO:0000256" key="3">
    <source>
        <dbReference type="ARBA" id="ARBA00022527"/>
    </source>
</evidence>
<dbReference type="GO" id="GO:0005737">
    <property type="term" value="C:cytoplasm"/>
    <property type="evidence" value="ECO:0007669"/>
    <property type="project" value="UniProtKB-SubCell"/>
</dbReference>